<evidence type="ECO:0000256" key="8">
    <source>
        <dbReference type="ARBA" id="ARBA00022824"/>
    </source>
</evidence>
<evidence type="ECO:0000256" key="3">
    <source>
        <dbReference type="ARBA" id="ARBA00008698"/>
    </source>
</evidence>
<proteinExistence type="inferred from homology"/>
<feature type="transmembrane region" description="Helical" evidence="11">
    <location>
        <begin position="469"/>
        <end position="488"/>
    </location>
</feature>
<feature type="transmembrane region" description="Helical" evidence="11">
    <location>
        <begin position="331"/>
        <end position="351"/>
    </location>
</feature>
<keyword evidence="9 11" id="KW-1133">Transmembrane helix</keyword>
<comment type="function">
    <text evidence="11">Mannosyltransferase involved in glycosylphosphatidylinositol-anchor biosynthesis.</text>
</comment>
<gene>
    <name evidence="12" type="ORF">PYX00_010504</name>
</gene>
<accession>A0AAW2HFS3</accession>
<evidence type="ECO:0000256" key="9">
    <source>
        <dbReference type="ARBA" id="ARBA00022989"/>
    </source>
</evidence>
<evidence type="ECO:0000313" key="12">
    <source>
        <dbReference type="EMBL" id="KAL0268655.1"/>
    </source>
</evidence>
<dbReference type="AlphaFoldDB" id="A0AAW2HFS3"/>
<evidence type="ECO:0000256" key="5">
    <source>
        <dbReference type="ARBA" id="ARBA00022676"/>
    </source>
</evidence>
<keyword evidence="6 11" id="KW-0808">Transferase</keyword>
<feature type="transmembrane region" description="Helical" evidence="11">
    <location>
        <begin position="160"/>
        <end position="180"/>
    </location>
</feature>
<feature type="transmembrane region" description="Helical" evidence="11">
    <location>
        <begin position="12"/>
        <end position="31"/>
    </location>
</feature>
<reference evidence="12" key="1">
    <citation type="journal article" date="2024" name="Gigascience">
        <title>Chromosome-level genome of the poultry shaft louse Menopon gallinae provides insight into the host-switching and adaptive evolution of parasitic lice.</title>
        <authorList>
            <person name="Xu Y."/>
            <person name="Ma L."/>
            <person name="Liu S."/>
            <person name="Liang Y."/>
            <person name="Liu Q."/>
            <person name="He Z."/>
            <person name="Tian L."/>
            <person name="Duan Y."/>
            <person name="Cai W."/>
            <person name="Li H."/>
            <person name="Song F."/>
        </authorList>
    </citation>
    <scope>NUCLEOTIDE SEQUENCE</scope>
    <source>
        <strain evidence="12">Cailab_2023a</strain>
    </source>
</reference>
<evidence type="ECO:0000256" key="1">
    <source>
        <dbReference type="ARBA" id="ARBA00004477"/>
    </source>
</evidence>
<feature type="transmembrane region" description="Helical" evidence="11">
    <location>
        <begin position="372"/>
        <end position="396"/>
    </location>
</feature>
<dbReference type="GO" id="GO:0000009">
    <property type="term" value="F:alpha-1,6-mannosyltransferase activity"/>
    <property type="evidence" value="ECO:0007669"/>
    <property type="project" value="InterPro"/>
</dbReference>
<comment type="pathway">
    <text evidence="2 11">Glycolipid biosynthesis; glycosylphosphatidylinositol-anchor biosynthesis.</text>
</comment>
<dbReference type="EC" id="2.4.1.-" evidence="11"/>
<keyword evidence="7 11" id="KW-0812">Transmembrane</keyword>
<dbReference type="PANTHER" id="PTHR12468">
    <property type="entry name" value="GPI MANNOSYLTRANSFERASE 2"/>
    <property type="match status" value="1"/>
</dbReference>
<dbReference type="GO" id="GO:0005789">
    <property type="term" value="C:endoplasmic reticulum membrane"/>
    <property type="evidence" value="ECO:0007669"/>
    <property type="project" value="UniProtKB-SubCell"/>
</dbReference>
<keyword evidence="5 11" id="KW-0328">Glycosyltransferase</keyword>
<dbReference type="PANTHER" id="PTHR12468:SF2">
    <property type="entry name" value="GPI MANNOSYLTRANSFERASE 2"/>
    <property type="match status" value="1"/>
</dbReference>
<feature type="transmembrane region" description="Helical" evidence="11">
    <location>
        <begin position="237"/>
        <end position="263"/>
    </location>
</feature>
<keyword evidence="10 11" id="KW-0472">Membrane</keyword>
<dbReference type="InterPro" id="IPR007315">
    <property type="entry name" value="PIG-V/Gpi18"/>
</dbReference>
<feature type="transmembrane region" description="Helical" evidence="11">
    <location>
        <begin position="200"/>
        <end position="225"/>
    </location>
</feature>
<evidence type="ECO:0000256" key="11">
    <source>
        <dbReference type="RuleBase" id="RU363112"/>
    </source>
</evidence>
<evidence type="ECO:0000256" key="6">
    <source>
        <dbReference type="ARBA" id="ARBA00022679"/>
    </source>
</evidence>
<evidence type="ECO:0000256" key="2">
    <source>
        <dbReference type="ARBA" id="ARBA00004687"/>
    </source>
</evidence>
<comment type="caution">
    <text evidence="12">The sequence shown here is derived from an EMBL/GenBank/DDBJ whole genome shotgun (WGS) entry which is preliminary data.</text>
</comment>
<dbReference type="EMBL" id="JARGDH010000005">
    <property type="protein sequence ID" value="KAL0268654.1"/>
    <property type="molecule type" value="Genomic_DNA"/>
</dbReference>
<dbReference type="GO" id="GO:0004376">
    <property type="term" value="F:GPI mannosyltransferase activity"/>
    <property type="evidence" value="ECO:0007669"/>
    <property type="project" value="InterPro"/>
</dbReference>
<evidence type="ECO:0000256" key="4">
    <source>
        <dbReference type="ARBA" id="ARBA00022502"/>
    </source>
</evidence>
<dbReference type="Pfam" id="PF04188">
    <property type="entry name" value="Mannosyl_trans2"/>
    <property type="match status" value="1"/>
</dbReference>
<keyword evidence="8 11" id="KW-0256">Endoplasmic reticulum</keyword>
<organism evidence="12">
    <name type="scientific">Menopon gallinae</name>
    <name type="common">poultry shaft louse</name>
    <dbReference type="NCBI Taxonomy" id="328185"/>
    <lineage>
        <taxon>Eukaryota</taxon>
        <taxon>Metazoa</taxon>
        <taxon>Ecdysozoa</taxon>
        <taxon>Arthropoda</taxon>
        <taxon>Hexapoda</taxon>
        <taxon>Insecta</taxon>
        <taxon>Pterygota</taxon>
        <taxon>Neoptera</taxon>
        <taxon>Paraneoptera</taxon>
        <taxon>Psocodea</taxon>
        <taxon>Troctomorpha</taxon>
        <taxon>Phthiraptera</taxon>
        <taxon>Amblycera</taxon>
        <taxon>Menoponidae</taxon>
        <taxon>Menopon</taxon>
    </lineage>
</organism>
<dbReference type="GO" id="GO:0031501">
    <property type="term" value="C:mannosyltransferase complex"/>
    <property type="evidence" value="ECO:0007669"/>
    <property type="project" value="TreeGrafter"/>
</dbReference>
<dbReference type="EMBL" id="JARGDH010000005">
    <property type="protein sequence ID" value="KAL0268655.1"/>
    <property type="molecule type" value="Genomic_DNA"/>
</dbReference>
<comment type="subcellular location">
    <subcellularLocation>
        <location evidence="1 11">Endoplasmic reticulum membrane</location>
        <topology evidence="1 11">Multi-pass membrane protein</topology>
    </subcellularLocation>
</comment>
<protein>
    <recommendedName>
        <fullName evidence="11">GPI mannosyltransferase 2</fullName>
        <ecNumber evidence="11">2.4.1.-</ecNumber>
    </recommendedName>
</protein>
<feature type="transmembrane region" description="Helical" evidence="11">
    <location>
        <begin position="126"/>
        <end position="148"/>
    </location>
</feature>
<keyword evidence="4 11" id="KW-0337">GPI-anchor biosynthesis</keyword>
<dbReference type="GO" id="GO:0006506">
    <property type="term" value="P:GPI anchor biosynthetic process"/>
    <property type="evidence" value="ECO:0007669"/>
    <property type="project" value="UniProtKB-KW"/>
</dbReference>
<name>A0AAW2HFS3_9NEOP</name>
<sequence length="489" mass="56107">MGYSLEEKVRWLAITSRISVVFLQFLLNILIPDHDAGVFIKPSKNNGTGSFVDYAVHYCLEGLSRWDAQYFLHIAQYGYTYENTLAFFPMFPLAIRELSAFLTYVCNNVIGCFVYVNKLISFDNALLMSAVILNNFIFVKTVTVLFMLGTSVLKNEKLSFMSCVLFCFNPASIFFSAAYSESLYCFLSFYGMLQVERENFLLAGVLFGLSGATRSNGITNVGFLAYRYLKRRGNKKYSFLGDTALFSVCIIVSFLPFVLYQAYGYLRYCLPEKASLPEFIVAYGVENNFVFPGSNSSWCNNAIPMAYSYVQSHYWNVGFLRYYEIKQIPNFFLALPVFFIVFIGSFDYVSIHRTAVLYLGFRSGTGSSAVPIFAFPYVVHCCILSTFAALVIHIQVATRLLCSSSPIPYWFSAWFVARDVKETVHNLVSKKFPKKGKFYYSESSENKNSRWRTFLFSRDFQGAALWVKYYYLSYFFLGTLMFSNYLPWT</sequence>
<evidence type="ECO:0000256" key="7">
    <source>
        <dbReference type="ARBA" id="ARBA00022692"/>
    </source>
</evidence>
<feature type="transmembrane region" description="Helical" evidence="11">
    <location>
        <begin position="98"/>
        <end position="120"/>
    </location>
</feature>
<evidence type="ECO:0000256" key="10">
    <source>
        <dbReference type="ARBA" id="ARBA00023136"/>
    </source>
</evidence>
<comment type="similarity">
    <text evidence="3 11">Belongs to the PIGV family.</text>
</comment>